<comment type="caution">
    <text evidence="7">The sequence shown here is derived from an EMBL/GenBank/DDBJ whole genome shotgun (WGS) entry which is preliminary data.</text>
</comment>
<dbReference type="Pfam" id="PF00002">
    <property type="entry name" value="7tm_2"/>
    <property type="match status" value="1"/>
</dbReference>
<dbReference type="PANTHER" id="PTHR47767:SF1">
    <property type="entry name" value="ADHESION G PROTEIN-COUPLED RECEPTOR G7"/>
    <property type="match status" value="1"/>
</dbReference>
<keyword evidence="8" id="KW-1185">Reference proteome</keyword>
<feature type="transmembrane region" description="Helical" evidence="5">
    <location>
        <begin position="268"/>
        <end position="294"/>
    </location>
</feature>
<dbReference type="PRINTS" id="PR02001">
    <property type="entry name" value="GCR1CAMPR"/>
</dbReference>
<sequence length="389" mass="42693">MSIAGSPWTWYRVKTRGGNDSLSMKKTAKNIASTTSHVLNIDSQALLQSRSGNSTNRILTAIEGASQALSTSTVIFSGFVAMGKVEITEAARGIAIRLRDKVTYNFSHPQSLTGGTDAAFMLSDPTASTPNLAIGLMRSSALFHEMPEENIALHVKRNDKHFGSTYEVCSSVLQVKYCDDDGAADVTSKDARLSIYFRQTCDIVPDEIKCVFWDINENERLGSWSGDGCEYLGIVHEYHLCNCTHLTSFAVIFKHEKSRSGRNIHDAILSYTTLIGVTVSGLGLLMVILTYILFKKWRKGTGHQILFNLCLALVGALVSFVAMANVPKQHASAVSCTCVGAALHYFLLVSFAWTFVEALLQYLRFVRVLGTYVPNFVLKAAFGAWGECL</sequence>
<evidence type="ECO:0000313" key="8">
    <source>
        <dbReference type="Proteomes" id="UP000821866"/>
    </source>
</evidence>
<evidence type="ECO:0000256" key="3">
    <source>
        <dbReference type="ARBA" id="ARBA00022989"/>
    </source>
</evidence>
<dbReference type="PANTHER" id="PTHR47767">
    <property type="entry name" value="ADHESION G PROTEIN-COUPLED RECEPTOR G7"/>
    <property type="match status" value="1"/>
</dbReference>
<evidence type="ECO:0000256" key="4">
    <source>
        <dbReference type="ARBA" id="ARBA00023136"/>
    </source>
</evidence>
<dbReference type="PROSITE" id="PS50261">
    <property type="entry name" value="G_PROTEIN_RECEP_F2_4"/>
    <property type="match status" value="1"/>
</dbReference>
<dbReference type="SMART" id="SM00303">
    <property type="entry name" value="GPS"/>
    <property type="match status" value="1"/>
</dbReference>
<feature type="transmembrane region" description="Helical" evidence="5">
    <location>
        <begin position="306"/>
        <end position="326"/>
    </location>
</feature>
<dbReference type="InterPro" id="IPR046338">
    <property type="entry name" value="GAIN_dom_sf"/>
</dbReference>
<organism evidence="7 8">
    <name type="scientific">Rhipicephalus microplus</name>
    <name type="common">Cattle tick</name>
    <name type="synonym">Boophilus microplus</name>
    <dbReference type="NCBI Taxonomy" id="6941"/>
    <lineage>
        <taxon>Eukaryota</taxon>
        <taxon>Metazoa</taxon>
        <taxon>Ecdysozoa</taxon>
        <taxon>Arthropoda</taxon>
        <taxon>Chelicerata</taxon>
        <taxon>Arachnida</taxon>
        <taxon>Acari</taxon>
        <taxon>Parasitiformes</taxon>
        <taxon>Ixodida</taxon>
        <taxon>Ixodoidea</taxon>
        <taxon>Ixodidae</taxon>
        <taxon>Rhipicephalinae</taxon>
        <taxon>Rhipicephalus</taxon>
        <taxon>Boophilus</taxon>
    </lineage>
</organism>
<dbReference type="InterPro" id="IPR053066">
    <property type="entry name" value="ADGR_G7"/>
</dbReference>
<dbReference type="InterPro" id="IPR017981">
    <property type="entry name" value="GPCR_2-like_7TM"/>
</dbReference>
<dbReference type="GO" id="GO:0007166">
    <property type="term" value="P:cell surface receptor signaling pathway"/>
    <property type="evidence" value="ECO:0007669"/>
    <property type="project" value="InterPro"/>
</dbReference>
<keyword evidence="3 5" id="KW-1133">Transmembrane helix</keyword>
<reference evidence="7" key="1">
    <citation type="journal article" date="2020" name="Cell">
        <title>Large-Scale Comparative Analyses of Tick Genomes Elucidate Their Genetic Diversity and Vector Capacities.</title>
        <authorList>
            <consortium name="Tick Genome and Microbiome Consortium (TIGMIC)"/>
            <person name="Jia N."/>
            <person name="Wang J."/>
            <person name="Shi W."/>
            <person name="Du L."/>
            <person name="Sun Y."/>
            <person name="Zhan W."/>
            <person name="Jiang J.F."/>
            <person name="Wang Q."/>
            <person name="Zhang B."/>
            <person name="Ji P."/>
            <person name="Bell-Sakyi L."/>
            <person name="Cui X.M."/>
            <person name="Yuan T.T."/>
            <person name="Jiang B.G."/>
            <person name="Yang W.F."/>
            <person name="Lam T.T."/>
            <person name="Chang Q.C."/>
            <person name="Ding S.J."/>
            <person name="Wang X.J."/>
            <person name="Zhu J.G."/>
            <person name="Ruan X.D."/>
            <person name="Zhao L."/>
            <person name="Wei J.T."/>
            <person name="Ye R.Z."/>
            <person name="Que T.C."/>
            <person name="Du C.H."/>
            <person name="Zhou Y.H."/>
            <person name="Cheng J.X."/>
            <person name="Dai P.F."/>
            <person name="Guo W.B."/>
            <person name="Han X.H."/>
            <person name="Huang E.J."/>
            <person name="Li L.F."/>
            <person name="Wei W."/>
            <person name="Gao Y.C."/>
            <person name="Liu J.Z."/>
            <person name="Shao H.Z."/>
            <person name="Wang X."/>
            <person name="Wang C.C."/>
            <person name="Yang T.C."/>
            <person name="Huo Q.B."/>
            <person name="Li W."/>
            <person name="Chen H.Y."/>
            <person name="Chen S.E."/>
            <person name="Zhou L.G."/>
            <person name="Ni X.B."/>
            <person name="Tian J.H."/>
            <person name="Sheng Y."/>
            <person name="Liu T."/>
            <person name="Pan Y.S."/>
            <person name="Xia L.Y."/>
            <person name="Li J."/>
            <person name="Zhao F."/>
            <person name="Cao W.C."/>
        </authorList>
    </citation>
    <scope>NUCLEOTIDE SEQUENCE</scope>
    <source>
        <strain evidence="7">Rmic-2018</strain>
    </source>
</reference>
<evidence type="ECO:0000259" key="6">
    <source>
        <dbReference type="PROSITE" id="PS50261"/>
    </source>
</evidence>
<dbReference type="VEuPathDB" id="VectorBase:LOC119161814"/>
<comment type="subcellular location">
    <subcellularLocation>
        <location evidence="1">Membrane</location>
        <topology evidence="1">Multi-pass membrane protein</topology>
    </subcellularLocation>
</comment>
<dbReference type="Gene3D" id="1.20.1070.10">
    <property type="entry name" value="Rhodopsin 7-helix transmembrane proteins"/>
    <property type="match status" value="1"/>
</dbReference>
<dbReference type="InterPro" id="IPR000832">
    <property type="entry name" value="GPCR_2_secretin-like"/>
</dbReference>
<reference evidence="7" key="2">
    <citation type="submission" date="2021-09" db="EMBL/GenBank/DDBJ databases">
        <authorList>
            <person name="Jia N."/>
            <person name="Wang J."/>
            <person name="Shi W."/>
            <person name="Du L."/>
            <person name="Sun Y."/>
            <person name="Zhan W."/>
            <person name="Jiang J."/>
            <person name="Wang Q."/>
            <person name="Zhang B."/>
            <person name="Ji P."/>
            <person name="Sakyi L.B."/>
            <person name="Cui X."/>
            <person name="Yuan T."/>
            <person name="Jiang B."/>
            <person name="Yang W."/>
            <person name="Lam T.T.-Y."/>
            <person name="Chang Q."/>
            <person name="Ding S."/>
            <person name="Wang X."/>
            <person name="Zhu J."/>
            <person name="Ruan X."/>
            <person name="Zhao L."/>
            <person name="Wei J."/>
            <person name="Que T."/>
            <person name="Du C."/>
            <person name="Cheng J."/>
            <person name="Dai P."/>
            <person name="Han X."/>
            <person name="Huang E."/>
            <person name="Gao Y."/>
            <person name="Liu J."/>
            <person name="Shao H."/>
            <person name="Ye R."/>
            <person name="Li L."/>
            <person name="Wei W."/>
            <person name="Wang X."/>
            <person name="Wang C."/>
            <person name="Huo Q."/>
            <person name="Li W."/>
            <person name="Guo W."/>
            <person name="Chen H."/>
            <person name="Chen S."/>
            <person name="Zhou L."/>
            <person name="Zhou L."/>
            <person name="Ni X."/>
            <person name="Tian J."/>
            <person name="Zhou Y."/>
            <person name="Sheng Y."/>
            <person name="Liu T."/>
            <person name="Pan Y."/>
            <person name="Xia L."/>
            <person name="Li J."/>
            <person name="Zhao F."/>
            <person name="Cao W."/>
        </authorList>
    </citation>
    <scope>NUCLEOTIDE SEQUENCE</scope>
    <source>
        <strain evidence="7">Rmic-2018</strain>
        <tissue evidence="7">Larvae</tissue>
    </source>
</reference>
<evidence type="ECO:0000256" key="5">
    <source>
        <dbReference type="SAM" id="Phobius"/>
    </source>
</evidence>
<dbReference type="InterPro" id="IPR000203">
    <property type="entry name" value="GPS"/>
</dbReference>
<feature type="domain" description="G-protein coupled receptors family 2 profile 2" evidence="6">
    <location>
        <begin position="269"/>
        <end position="389"/>
    </location>
</feature>
<feature type="transmembrane region" description="Helical" evidence="5">
    <location>
        <begin position="332"/>
        <end position="356"/>
    </location>
</feature>
<evidence type="ECO:0000256" key="1">
    <source>
        <dbReference type="ARBA" id="ARBA00004141"/>
    </source>
</evidence>
<dbReference type="EMBL" id="JABSTU010000004">
    <property type="protein sequence ID" value="KAH8033397.1"/>
    <property type="molecule type" value="Genomic_DNA"/>
</dbReference>
<evidence type="ECO:0000256" key="2">
    <source>
        <dbReference type="ARBA" id="ARBA00022692"/>
    </source>
</evidence>
<name>A0A9J6EH03_RHIMP</name>
<protein>
    <recommendedName>
        <fullName evidence="6">G-protein coupled receptors family 2 profile 2 domain-containing protein</fullName>
    </recommendedName>
</protein>
<proteinExistence type="predicted"/>
<keyword evidence="4 5" id="KW-0472">Membrane</keyword>
<dbReference type="GO" id="GO:0016020">
    <property type="term" value="C:membrane"/>
    <property type="evidence" value="ECO:0007669"/>
    <property type="project" value="UniProtKB-SubCell"/>
</dbReference>
<accession>A0A9J6EH03</accession>
<keyword evidence="2 5" id="KW-0812">Transmembrane</keyword>
<gene>
    <name evidence="7" type="ORF">HPB51_012068</name>
</gene>
<dbReference type="Pfam" id="PF01825">
    <property type="entry name" value="GPS"/>
    <property type="match status" value="1"/>
</dbReference>
<dbReference type="GO" id="GO:0004930">
    <property type="term" value="F:G protein-coupled receptor activity"/>
    <property type="evidence" value="ECO:0007669"/>
    <property type="project" value="InterPro"/>
</dbReference>
<dbReference type="Gene3D" id="2.60.220.50">
    <property type="match status" value="1"/>
</dbReference>
<dbReference type="InterPro" id="IPR022343">
    <property type="entry name" value="GCR1-cAMP_receptor"/>
</dbReference>
<dbReference type="Proteomes" id="UP000821866">
    <property type="component" value="Chromosome 2"/>
</dbReference>
<dbReference type="AlphaFoldDB" id="A0A9J6EH03"/>
<evidence type="ECO:0000313" key="7">
    <source>
        <dbReference type="EMBL" id="KAH8033397.1"/>
    </source>
</evidence>